<feature type="coiled-coil region" evidence="1">
    <location>
        <begin position="354"/>
        <end position="407"/>
    </location>
</feature>
<protein>
    <submittedName>
        <fullName evidence="6">Fe-S oxidoreductase</fullName>
    </submittedName>
</protein>
<evidence type="ECO:0000313" key="6">
    <source>
        <dbReference type="EMBL" id="AXA36148.1"/>
    </source>
</evidence>
<gene>
    <name evidence="6" type="ORF">BRCON_1371</name>
</gene>
<feature type="region of interest" description="Disordered" evidence="2">
    <location>
        <begin position="463"/>
        <end position="506"/>
    </location>
</feature>
<keyword evidence="3" id="KW-0812">Transmembrane</keyword>
<evidence type="ECO:0000256" key="1">
    <source>
        <dbReference type="SAM" id="Coils"/>
    </source>
</evidence>
<dbReference type="PANTHER" id="PTHR34183">
    <property type="entry name" value="ENDOLYTIC PEPTIDOGLYCAN TRANSGLYCOSYLASE RLPA"/>
    <property type="match status" value="1"/>
</dbReference>
<dbReference type="Proteomes" id="UP000262583">
    <property type="component" value="Chromosome"/>
</dbReference>
<organism evidence="6 7">
    <name type="scientific">Sumerlaea chitinivorans</name>
    <dbReference type="NCBI Taxonomy" id="2250252"/>
    <lineage>
        <taxon>Bacteria</taxon>
        <taxon>Candidatus Sumerlaeota</taxon>
        <taxon>Candidatus Sumerlaeia</taxon>
        <taxon>Candidatus Sumerlaeales</taxon>
        <taxon>Candidatus Sumerlaeaceae</taxon>
        <taxon>Candidatus Sumerlaea</taxon>
    </lineage>
</organism>
<feature type="domain" description="SPOR" evidence="5">
    <location>
        <begin position="38"/>
        <end position="116"/>
    </location>
</feature>
<evidence type="ECO:0000259" key="5">
    <source>
        <dbReference type="PROSITE" id="PS51724"/>
    </source>
</evidence>
<feature type="chain" id="PRO_5016347954" evidence="4">
    <location>
        <begin position="26"/>
        <end position="927"/>
    </location>
</feature>
<name>A0A2Z4Y5J5_SUMC1</name>
<sequence>MKKVFPLIAALLVFTAILMSGSLFAFVQPSGGAGAGQVGGGSEVKVKVASNFDEKAAAQLQRTLQADGYGPIELVEESPGKFAVLIGPLATQDLAKALVQDLQNSGYQAEGIVSAAETAGRTVSRAEVGKVFRVQVGEFPDEQQANGLRQTLVSDDYAGVEVVQEGGTYKVMLGAFPTERDANKLYEQLRNDGYTLAKIVQSTEAAGKSTGRAAREVEVALPSEAAARLTAEERRQAEELIRKRAQAEAGQLSADEILELREEMKKLRSEVASVVKIVTSNEQQRLERSRRIQPIAQRFNKAILDKDIAAAERALEELRAVDPNDPSIAFYATQLAQLRGVGAGGGAGDQAKKIQKLLADAKAAEEARKFEDARAYYISILGIAPDHAEARTRLSQLNELISKQQAQVAASSTSAAPKTQNLILYVGGGVIIVLLLVVGGIAVVNTRRERKLLAQVQAMAEQAGGAAAPKAPVPDTTPSPLKFTPPSTPAVSEAKPAESAPALGTSPLAQGIPSALGGGSILTDSVISKAVAVEPEEEKPAPEPSAPEIFRTEPAAANIIQESRPAGEADVLILDDLQAASGSPTPAPSAAPSAGLEEIKLPDIDIPMPSEAEAFGIGTPTGEDLATVNLDELLGETKPAEAAPAVAPTMPEAPPVEAKTPASFEVPMPNIVDITPPAKEPDTVVLQESGDSQPTIAASAEAPQEAFAPTQQLPAVEAPAATSRSEKASVGAAAAPPTASVVFEQTFDDEEVGSPPRGWQGEYEYATLVVDASNPAPNSKACLKFEKRTGAGSAHYVCHFPKVSGIVIVEFDIRCDEKNKYLLGFYIEKDEDFKQSVHTIIHRLDSRSQPTLRVQGEPVPYDLGTWRHVKYELNLLTGLVTAYVDGQEIVREAKLATNPAYVNTLSIRDNLATTGVLYLDNIRIYKG</sequence>
<dbReference type="EMBL" id="CP030759">
    <property type="protein sequence ID" value="AXA36148.1"/>
    <property type="molecule type" value="Genomic_DNA"/>
</dbReference>
<evidence type="ECO:0000313" key="7">
    <source>
        <dbReference type="Proteomes" id="UP000262583"/>
    </source>
</evidence>
<keyword evidence="3" id="KW-1133">Transmembrane helix</keyword>
<dbReference type="Pfam" id="PF05036">
    <property type="entry name" value="SPOR"/>
    <property type="match status" value="2"/>
</dbReference>
<dbReference type="InterPro" id="IPR007730">
    <property type="entry name" value="SPOR-like_dom"/>
</dbReference>
<feature type="transmembrane region" description="Helical" evidence="3">
    <location>
        <begin position="422"/>
        <end position="444"/>
    </location>
</feature>
<accession>A0A2Z4Y5J5</accession>
<proteinExistence type="predicted"/>
<keyword evidence="1" id="KW-0175">Coiled coil</keyword>
<dbReference type="PROSITE" id="PS51724">
    <property type="entry name" value="SPOR"/>
    <property type="match status" value="2"/>
</dbReference>
<feature type="signal peptide" evidence="4">
    <location>
        <begin position="1"/>
        <end position="25"/>
    </location>
</feature>
<evidence type="ECO:0000256" key="3">
    <source>
        <dbReference type="SAM" id="Phobius"/>
    </source>
</evidence>
<feature type="region of interest" description="Disordered" evidence="2">
    <location>
        <begin position="688"/>
        <end position="707"/>
    </location>
</feature>
<evidence type="ECO:0000256" key="2">
    <source>
        <dbReference type="SAM" id="MobiDB-lite"/>
    </source>
</evidence>
<reference evidence="6 7" key="1">
    <citation type="submission" date="2018-05" db="EMBL/GenBank/DDBJ databases">
        <title>A metagenomic window into the 2 km-deep terrestrial subsurface aquifer revealed taxonomically and functionally diverse microbial community comprising novel uncultured bacterial lineages.</title>
        <authorList>
            <person name="Kadnikov V.V."/>
            <person name="Mardanov A.V."/>
            <person name="Beletsky A.V."/>
            <person name="Banks D."/>
            <person name="Pimenov N.V."/>
            <person name="Frank Y.A."/>
            <person name="Karnachuk O.V."/>
            <person name="Ravin N.V."/>
        </authorList>
    </citation>
    <scope>NUCLEOTIDE SEQUENCE [LARGE SCALE GENOMIC DNA]</scope>
    <source>
        <strain evidence="6">BY</strain>
    </source>
</reference>
<feature type="domain" description="SPOR" evidence="5">
    <location>
        <begin position="126"/>
        <end position="202"/>
    </location>
</feature>
<dbReference type="InterPro" id="IPR036680">
    <property type="entry name" value="SPOR-like_sf"/>
</dbReference>
<dbReference type="KEGG" id="schv:BRCON_1371"/>
<evidence type="ECO:0000256" key="4">
    <source>
        <dbReference type="SAM" id="SignalP"/>
    </source>
</evidence>
<dbReference type="AlphaFoldDB" id="A0A2Z4Y5J5"/>
<dbReference type="PANTHER" id="PTHR34183:SF8">
    <property type="entry name" value="ENDOLYTIC PEPTIDOGLYCAN TRANSGLYCOSYLASE RLPA-RELATED"/>
    <property type="match status" value="1"/>
</dbReference>
<keyword evidence="3" id="KW-0472">Membrane</keyword>
<feature type="compositionally biased region" description="Low complexity" evidence="2">
    <location>
        <begin position="697"/>
        <end position="707"/>
    </location>
</feature>
<dbReference type="GO" id="GO:0042834">
    <property type="term" value="F:peptidoglycan binding"/>
    <property type="evidence" value="ECO:0007669"/>
    <property type="project" value="InterPro"/>
</dbReference>
<dbReference type="SUPFAM" id="SSF110997">
    <property type="entry name" value="Sporulation related repeat"/>
    <property type="match status" value="1"/>
</dbReference>
<dbReference type="Gene3D" id="3.30.70.1070">
    <property type="entry name" value="Sporulation related repeat"/>
    <property type="match status" value="2"/>
</dbReference>
<keyword evidence="4" id="KW-0732">Signal</keyword>